<evidence type="ECO:0000313" key="2">
    <source>
        <dbReference type="Proteomes" id="UP000027222"/>
    </source>
</evidence>
<reference evidence="2" key="1">
    <citation type="journal article" date="2014" name="Proc. Natl. Acad. Sci. U.S.A.">
        <title>Extensive sampling of basidiomycete genomes demonstrates inadequacy of the white-rot/brown-rot paradigm for wood decay fungi.</title>
        <authorList>
            <person name="Riley R."/>
            <person name="Salamov A.A."/>
            <person name="Brown D.W."/>
            <person name="Nagy L.G."/>
            <person name="Floudas D."/>
            <person name="Held B.W."/>
            <person name="Levasseur A."/>
            <person name="Lombard V."/>
            <person name="Morin E."/>
            <person name="Otillar R."/>
            <person name="Lindquist E.A."/>
            <person name="Sun H."/>
            <person name="LaButti K.M."/>
            <person name="Schmutz J."/>
            <person name="Jabbour D."/>
            <person name="Luo H."/>
            <person name="Baker S.E."/>
            <person name="Pisabarro A.G."/>
            <person name="Walton J.D."/>
            <person name="Blanchette R.A."/>
            <person name="Henrissat B."/>
            <person name="Martin F."/>
            <person name="Cullen D."/>
            <person name="Hibbett D.S."/>
            <person name="Grigoriev I.V."/>
        </authorList>
    </citation>
    <scope>NUCLEOTIDE SEQUENCE [LARGE SCALE GENOMIC DNA]</scope>
    <source>
        <strain evidence="2">CBS 339.88</strain>
    </source>
</reference>
<name>A0A067SD87_GALM3</name>
<dbReference type="AlphaFoldDB" id="A0A067SD87"/>
<dbReference type="Proteomes" id="UP000027222">
    <property type="component" value="Unassembled WGS sequence"/>
</dbReference>
<dbReference type="EMBL" id="KL142434">
    <property type="protein sequence ID" value="KDR65719.1"/>
    <property type="molecule type" value="Genomic_DNA"/>
</dbReference>
<protein>
    <submittedName>
        <fullName evidence="1">Uncharacterized protein</fullName>
    </submittedName>
</protein>
<proteinExistence type="predicted"/>
<sequence>MAPKPTPSSSGYGPGGSAPAVAAPPDTLDLSIARQVQKIGEGFPATDLIKVLLRHIAIDASKFVRDVKSSNQIYYRALMVYNAIQDLMTKVNDSTTIEWTAFDQYTVAIPPLESILLEFYTNYPEDKKREHLPPTTGVEDAVMFIQRWENDRTMLAKALSDLSGDKFTILSGELKALLMASREEPRAFDDMDTIRALNTVFTTNALTDRDVIQQRGGKFLSNVRREVRAITGKLVKNPAAGATSAIAIKILMIVYIPFAFISSSTTSTEWKDYLRGTLIWQSMER</sequence>
<organism evidence="1 2">
    <name type="scientific">Galerina marginata (strain CBS 339.88)</name>
    <dbReference type="NCBI Taxonomy" id="685588"/>
    <lineage>
        <taxon>Eukaryota</taxon>
        <taxon>Fungi</taxon>
        <taxon>Dikarya</taxon>
        <taxon>Basidiomycota</taxon>
        <taxon>Agaricomycotina</taxon>
        <taxon>Agaricomycetes</taxon>
        <taxon>Agaricomycetidae</taxon>
        <taxon>Agaricales</taxon>
        <taxon>Agaricineae</taxon>
        <taxon>Strophariaceae</taxon>
        <taxon>Galerina</taxon>
    </lineage>
</organism>
<evidence type="ECO:0000313" key="1">
    <source>
        <dbReference type="EMBL" id="KDR65719.1"/>
    </source>
</evidence>
<accession>A0A067SD87</accession>
<dbReference type="OrthoDB" id="2953592at2759"/>
<dbReference type="HOGENOM" id="CLU_976744_0_0_1"/>
<gene>
    <name evidence="1" type="ORF">GALMADRAFT_1219103</name>
</gene>
<keyword evidence="2" id="KW-1185">Reference proteome</keyword>